<dbReference type="EMBL" id="LPJR01000073">
    <property type="protein sequence ID" value="KWF21236.1"/>
    <property type="molecule type" value="Genomic_DNA"/>
</dbReference>
<dbReference type="OrthoDB" id="9011083at2"/>
<accession>A0A132E881</accession>
<gene>
    <name evidence="1" type="ORF">WT56_29035</name>
</gene>
<proteinExistence type="predicted"/>
<dbReference type="RefSeq" id="WP_039224027.1">
    <property type="nucleotide sequence ID" value="NZ_LPJO01000061.1"/>
</dbReference>
<comment type="caution">
    <text evidence="1">The sequence shown here is derived from an EMBL/GenBank/DDBJ whole genome shotgun (WGS) entry which is preliminary data.</text>
</comment>
<evidence type="ECO:0000313" key="1">
    <source>
        <dbReference type="EMBL" id="KWF21236.1"/>
    </source>
</evidence>
<sequence length="73" mass="8059">MTSTRVTSPALHLERTPVDGICPACESTRLARYPVHSEGGWFDVVKCQACLHSIRREPASRLGPVLRLLSDTL</sequence>
<name>A0A132E881_9BURK</name>
<protein>
    <submittedName>
        <fullName evidence="1">Uncharacterized protein</fullName>
    </submittedName>
</protein>
<dbReference type="Proteomes" id="UP000062912">
    <property type="component" value="Unassembled WGS sequence"/>
</dbReference>
<reference evidence="1 2" key="1">
    <citation type="submission" date="2015-11" db="EMBL/GenBank/DDBJ databases">
        <title>Expanding the genomic diversity of Burkholderia species for the development of highly accurate diagnostics.</title>
        <authorList>
            <person name="Sahl J."/>
            <person name="Keim P."/>
            <person name="Wagner D."/>
        </authorList>
    </citation>
    <scope>NUCLEOTIDE SEQUENCE [LARGE SCALE GENOMIC DNA]</scope>
    <source>
        <strain evidence="1 2">MSMB368WGS</strain>
    </source>
</reference>
<organism evidence="1 2">
    <name type="scientific">Burkholderia pseudomultivorans</name>
    <dbReference type="NCBI Taxonomy" id="1207504"/>
    <lineage>
        <taxon>Bacteria</taxon>
        <taxon>Pseudomonadati</taxon>
        <taxon>Pseudomonadota</taxon>
        <taxon>Betaproteobacteria</taxon>
        <taxon>Burkholderiales</taxon>
        <taxon>Burkholderiaceae</taxon>
        <taxon>Burkholderia</taxon>
        <taxon>Burkholderia cepacia complex</taxon>
    </lineage>
</organism>
<dbReference type="AlphaFoldDB" id="A0A132E881"/>
<evidence type="ECO:0000313" key="2">
    <source>
        <dbReference type="Proteomes" id="UP000062912"/>
    </source>
</evidence>